<dbReference type="InterPro" id="IPR011993">
    <property type="entry name" value="PH-like_dom_sf"/>
</dbReference>
<dbReference type="CDD" id="cd13246">
    <property type="entry name" value="PH_Scd1"/>
    <property type="match status" value="1"/>
</dbReference>
<dbReference type="GO" id="GO:0000935">
    <property type="term" value="C:division septum"/>
    <property type="evidence" value="ECO:0007669"/>
    <property type="project" value="TreeGrafter"/>
</dbReference>
<dbReference type="CDD" id="cd00160">
    <property type="entry name" value="RhoGEF"/>
    <property type="match status" value="1"/>
</dbReference>
<feature type="compositionally biased region" description="Acidic residues" evidence="1">
    <location>
        <begin position="650"/>
        <end position="659"/>
    </location>
</feature>
<dbReference type="InterPro" id="IPR035899">
    <property type="entry name" value="DBL_dom_sf"/>
</dbReference>
<reference evidence="4 5" key="1">
    <citation type="journal article" date="2019" name="Nat. Ecol. Evol.">
        <title>Megaphylogeny resolves global patterns of mushroom evolution.</title>
        <authorList>
            <person name="Varga T."/>
            <person name="Krizsan K."/>
            <person name="Foldi C."/>
            <person name="Dima B."/>
            <person name="Sanchez-Garcia M."/>
            <person name="Sanchez-Ramirez S."/>
            <person name="Szollosi G.J."/>
            <person name="Szarkandi J.G."/>
            <person name="Papp V."/>
            <person name="Albert L."/>
            <person name="Andreopoulos W."/>
            <person name="Angelini C."/>
            <person name="Antonin V."/>
            <person name="Barry K.W."/>
            <person name="Bougher N.L."/>
            <person name="Buchanan P."/>
            <person name="Buyck B."/>
            <person name="Bense V."/>
            <person name="Catcheside P."/>
            <person name="Chovatia M."/>
            <person name="Cooper J."/>
            <person name="Damon W."/>
            <person name="Desjardin D."/>
            <person name="Finy P."/>
            <person name="Geml J."/>
            <person name="Haridas S."/>
            <person name="Hughes K."/>
            <person name="Justo A."/>
            <person name="Karasinski D."/>
            <person name="Kautmanova I."/>
            <person name="Kiss B."/>
            <person name="Kocsube S."/>
            <person name="Kotiranta H."/>
            <person name="LaButti K.M."/>
            <person name="Lechner B.E."/>
            <person name="Liimatainen K."/>
            <person name="Lipzen A."/>
            <person name="Lukacs Z."/>
            <person name="Mihaltcheva S."/>
            <person name="Morgado L.N."/>
            <person name="Niskanen T."/>
            <person name="Noordeloos M.E."/>
            <person name="Ohm R.A."/>
            <person name="Ortiz-Santana B."/>
            <person name="Ovrebo C."/>
            <person name="Racz N."/>
            <person name="Riley R."/>
            <person name="Savchenko A."/>
            <person name="Shiryaev A."/>
            <person name="Soop K."/>
            <person name="Spirin V."/>
            <person name="Szebenyi C."/>
            <person name="Tomsovsky M."/>
            <person name="Tulloss R.E."/>
            <person name="Uehling J."/>
            <person name="Grigoriev I.V."/>
            <person name="Vagvolgyi C."/>
            <person name="Papp T."/>
            <person name="Martin F.M."/>
            <person name="Miettinen O."/>
            <person name="Hibbett D.S."/>
            <person name="Nagy L.G."/>
        </authorList>
    </citation>
    <scope>NUCLEOTIDE SEQUENCE [LARGE SCALE GENOMIC DNA]</scope>
    <source>
        <strain evidence="4 5">FP101781</strain>
    </source>
</reference>
<feature type="compositionally biased region" description="Polar residues" evidence="1">
    <location>
        <begin position="763"/>
        <end position="788"/>
    </location>
</feature>
<protein>
    <recommendedName>
        <fullName evidence="6">Rho guanine nucleotide exchange factor scd1</fullName>
    </recommendedName>
</protein>
<evidence type="ECO:0000313" key="4">
    <source>
        <dbReference type="EMBL" id="TEB37305.1"/>
    </source>
</evidence>
<dbReference type="Pfam" id="PF00564">
    <property type="entry name" value="PB1"/>
    <property type="match status" value="1"/>
</dbReference>
<dbReference type="InterPro" id="IPR053026">
    <property type="entry name" value="CDC42_GEF"/>
</dbReference>
<keyword evidence="5" id="KW-1185">Reference proteome</keyword>
<feature type="compositionally biased region" description="Low complexity" evidence="1">
    <location>
        <begin position="867"/>
        <end position="887"/>
    </location>
</feature>
<feature type="compositionally biased region" description="Polar residues" evidence="1">
    <location>
        <begin position="802"/>
        <end position="826"/>
    </location>
</feature>
<dbReference type="CDD" id="cd05992">
    <property type="entry name" value="PB1"/>
    <property type="match status" value="1"/>
</dbReference>
<gene>
    <name evidence="4" type="ORF">FA13DRAFT_1786479</name>
</gene>
<dbReference type="STRING" id="71717.A0A4Y7TSY8"/>
<comment type="caution">
    <text evidence="4">The sequence shown here is derived from an EMBL/GenBank/DDBJ whole genome shotgun (WGS) entry which is preliminary data.</text>
</comment>
<feature type="domain" description="PB1" evidence="3">
    <location>
        <begin position="923"/>
        <end position="1006"/>
    </location>
</feature>
<dbReference type="Gene3D" id="1.20.900.10">
    <property type="entry name" value="Dbl homology (DH) domain"/>
    <property type="match status" value="1"/>
</dbReference>
<dbReference type="SMART" id="SM00325">
    <property type="entry name" value="RhoGEF"/>
    <property type="match status" value="1"/>
</dbReference>
<proteinExistence type="predicted"/>
<evidence type="ECO:0000313" key="5">
    <source>
        <dbReference type="Proteomes" id="UP000298030"/>
    </source>
</evidence>
<evidence type="ECO:0000256" key="1">
    <source>
        <dbReference type="SAM" id="MobiDB-lite"/>
    </source>
</evidence>
<dbReference type="GO" id="GO:0031106">
    <property type="term" value="P:septin ring organization"/>
    <property type="evidence" value="ECO:0007669"/>
    <property type="project" value="TreeGrafter"/>
</dbReference>
<feature type="compositionally biased region" description="Basic and acidic residues" evidence="1">
    <location>
        <begin position="689"/>
        <end position="703"/>
    </location>
</feature>
<dbReference type="OrthoDB" id="1594986at2759"/>
<dbReference type="Gene3D" id="2.30.29.30">
    <property type="entry name" value="Pleckstrin-homology domain (PH domain)/Phosphotyrosine-binding domain (PTB)"/>
    <property type="match status" value="1"/>
</dbReference>
<organism evidence="4 5">
    <name type="scientific">Coprinellus micaceus</name>
    <name type="common">Glistening ink-cap mushroom</name>
    <name type="synonym">Coprinus micaceus</name>
    <dbReference type="NCBI Taxonomy" id="71717"/>
    <lineage>
        <taxon>Eukaryota</taxon>
        <taxon>Fungi</taxon>
        <taxon>Dikarya</taxon>
        <taxon>Basidiomycota</taxon>
        <taxon>Agaricomycotina</taxon>
        <taxon>Agaricomycetes</taxon>
        <taxon>Agaricomycetidae</taxon>
        <taxon>Agaricales</taxon>
        <taxon>Agaricineae</taxon>
        <taxon>Psathyrellaceae</taxon>
        <taxon>Coprinellus</taxon>
    </lineage>
</organism>
<feature type="compositionally biased region" description="Low complexity" evidence="1">
    <location>
        <begin position="598"/>
        <end position="619"/>
    </location>
</feature>
<dbReference type="SUPFAM" id="SSF50729">
    <property type="entry name" value="PH domain-like"/>
    <property type="match status" value="1"/>
</dbReference>
<dbReference type="GO" id="GO:0005634">
    <property type="term" value="C:nucleus"/>
    <property type="evidence" value="ECO:0007669"/>
    <property type="project" value="TreeGrafter"/>
</dbReference>
<feature type="region of interest" description="Disordered" evidence="1">
    <location>
        <begin position="458"/>
        <end position="484"/>
    </location>
</feature>
<feature type="compositionally biased region" description="Low complexity" evidence="1">
    <location>
        <begin position="463"/>
        <end position="474"/>
    </location>
</feature>
<dbReference type="AlphaFoldDB" id="A0A4Y7TSY8"/>
<dbReference type="InterPro" id="IPR010481">
    <property type="entry name" value="Cdc24/Scd1_N"/>
</dbReference>
<dbReference type="Pfam" id="PF15411">
    <property type="entry name" value="PH_10"/>
    <property type="match status" value="1"/>
</dbReference>
<dbReference type="InterPro" id="IPR000270">
    <property type="entry name" value="PB1_dom"/>
</dbReference>
<feature type="domain" description="DH" evidence="2">
    <location>
        <begin position="215"/>
        <end position="390"/>
    </location>
</feature>
<evidence type="ECO:0008006" key="6">
    <source>
        <dbReference type="Google" id="ProtNLM"/>
    </source>
</evidence>
<dbReference type="InterPro" id="IPR033511">
    <property type="entry name" value="Cdc24/Scd1_PH_dom"/>
</dbReference>
<feature type="compositionally biased region" description="Polar residues" evidence="1">
    <location>
        <begin position="739"/>
        <end position="751"/>
    </location>
</feature>
<feature type="compositionally biased region" description="Pro residues" evidence="1">
    <location>
        <begin position="831"/>
        <end position="841"/>
    </location>
</feature>
<dbReference type="Pfam" id="PF00621">
    <property type="entry name" value="RhoGEF"/>
    <property type="match status" value="1"/>
</dbReference>
<dbReference type="Gene3D" id="3.10.20.90">
    <property type="entry name" value="Phosphatidylinositol 3-kinase Catalytic Subunit, Chain A, domain 1"/>
    <property type="match status" value="1"/>
</dbReference>
<dbReference type="PANTHER" id="PTHR47339">
    <property type="entry name" value="CELL DIVISION CONTROL PROTEIN 24"/>
    <property type="match status" value="1"/>
</dbReference>
<dbReference type="GO" id="GO:0005737">
    <property type="term" value="C:cytoplasm"/>
    <property type="evidence" value="ECO:0007669"/>
    <property type="project" value="TreeGrafter"/>
</dbReference>
<dbReference type="PANTHER" id="PTHR47339:SF1">
    <property type="entry name" value="CELL DIVISION CONTROL PROTEIN 24"/>
    <property type="match status" value="1"/>
</dbReference>
<feature type="region of interest" description="Disordered" evidence="1">
    <location>
        <begin position="179"/>
        <end position="211"/>
    </location>
</feature>
<feature type="region of interest" description="Disordered" evidence="1">
    <location>
        <begin position="598"/>
        <end position="894"/>
    </location>
</feature>
<feature type="compositionally biased region" description="Polar residues" evidence="1">
    <location>
        <begin position="842"/>
        <end position="851"/>
    </location>
</feature>
<evidence type="ECO:0000259" key="2">
    <source>
        <dbReference type="PROSITE" id="PS50010"/>
    </source>
</evidence>
<dbReference type="SUPFAM" id="SSF48065">
    <property type="entry name" value="DBL homology domain (DH-domain)"/>
    <property type="match status" value="1"/>
</dbReference>
<sequence length="1006" mass="110966">MASVAGRKKSIVSTVGLNIESGNTLLNKAASQSTSLYQQCSSLRARLLRIHGFAHYFQVAQNQSQDARTSTDPVTQLWDLLSLGISLCYLFDQLPDDRGFKRINNSQFNEEKYEANPDREKKHAIALFAIQVKTANVAQSIPGCEPFTVTDLWDRKSTDGLVKVINTVTAIVDHLPQDAFEEAPPSPPSLSAHDSSDSLHELPPLPPPANARESRRIHITREIIETERKYVEGLEVMQKYATQLGQQSIIDQDTIHLLFPNLNNLLNFQRKFLIRLESTLEQSWSDQRWGQNFLECEDDFSVYEPYCSNFTNATELLVTHEQNLAAMNHFIGVSELRAFHITPIQRVCKYPLFFGDLIKVATGDETYHHLEELKKGAEAAHRITAKINEAHRRADNEQIVKSLAKRITDWKGHHLENFGELLLEDVFVVTKSDIDREYHVFLFEKIILCCKEALQQPPTARGSKSSKNNSILKKQVPPTPTGLGSLATRDNPLLLKGRIFLGNVTQAIPVASRTSTASGIPSYFPLQVWWKGDDDLEFFTLRCKREDQMRQWESTINRLIKEAAQRRASERPNGISKIAHQYTSPVVRVGDAPPHFSAPSSVYSQASSNLSSATRSSRSTTPYYNESVTPGTSAHTPGPRGYPPHNGFDAENDDDDLEDYPVTSASHYSASGRGTPVGARRPNVLSMPAERENSSAGYDRPRAQTESTDGPTIAQWRSGLPGPPSASSANGAMRPITPRMNSNMSVQSYASDGSFGNGLPSAPKTSRPSLRSQFSSTRLKAGYDQSQVPMPGSGDYRDGRATTPTSNGSLPANPIVNRSRSASQPSAYVPKPVPPVPPPLPTNSHWSTSQPRGIPSGVNGARSNKRGSGSSQSTGDSSDYSPNSSSPITPFGSSESSLGGVAIAGSQYGHPNGVNGYHQNDPLIKVKVHFHEDIFVIQVAKMTEYEELVEKVGRKIRLCGPRRDDGPLRVKYRDEDGDMVSLGSTEDVQMAFEQWRPGGQVTLFVT</sequence>
<dbReference type="InterPro" id="IPR053793">
    <property type="entry name" value="PB1-like"/>
</dbReference>
<name>A0A4Y7TSY8_COPMI</name>
<dbReference type="PROSITE" id="PS51745">
    <property type="entry name" value="PB1"/>
    <property type="match status" value="1"/>
</dbReference>
<evidence type="ECO:0000259" key="3">
    <source>
        <dbReference type="PROSITE" id="PS51745"/>
    </source>
</evidence>
<dbReference type="GO" id="GO:0030010">
    <property type="term" value="P:establishment of cell polarity"/>
    <property type="evidence" value="ECO:0007669"/>
    <property type="project" value="TreeGrafter"/>
</dbReference>
<accession>A0A4Y7TSY8</accession>
<dbReference type="SMART" id="SM00666">
    <property type="entry name" value="PB1"/>
    <property type="match status" value="1"/>
</dbReference>
<dbReference type="SUPFAM" id="SSF54277">
    <property type="entry name" value="CAD &amp; PB1 domains"/>
    <property type="match status" value="1"/>
</dbReference>
<dbReference type="Pfam" id="PF06395">
    <property type="entry name" value="CDC24"/>
    <property type="match status" value="1"/>
</dbReference>
<dbReference type="GO" id="GO:0043332">
    <property type="term" value="C:mating projection tip"/>
    <property type="evidence" value="ECO:0007669"/>
    <property type="project" value="TreeGrafter"/>
</dbReference>
<dbReference type="InterPro" id="IPR000219">
    <property type="entry name" value="DH_dom"/>
</dbReference>
<dbReference type="Proteomes" id="UP000298030">
    <property type="component" value="Unassembled WGS sequence"/>
</dbReference>
<dbReference type="PROSITE" id="PS50010">
    <property type="entry name" value="DH_2"/>
    <property type="match status" value="1"/>
</dbReference>
<dbReference type="EMBL" id="QPFP01000004">
    <property type="protein sequence ID" value="TEB37305.1"/>
    <property type="molecule type" value="Genomic_DNA"/>
</dbReference>
<feature type="compositionally biased region" description="Polar residues" evidence="1">
    <location>
        <begin position="620"/>
        <end position="635"/>
    </location>
</feature>
<dbReference type="GO" id="GO:0005085">
    <property type="term" value="F:guanyl-nucleotide exchange factor activity"/>
    <property type="evidence" value="ECO:0007669"/>
    <property type="project" value="InterPro"/>
</dbReference>